<accession>A0AAD1XNW0</accession>
<dbReference type="PRINTS" id="PR01463">
    <property type="entry name" value="EAGCHANLFMLY"/>
</dbReference>
<evidence type="ECO:0000256" key="5">
    <source>
        <dbReference type="ARBA" id="ARBA00023065"/>
    </source>
</evidence>
<dbReference type="AlphaFoldDB" id="A0AAD1XNW0"/>
<dbReference type="Pfam" id="PF00027">
    <property type="entry name" value="cNMP_binding"/>
    <property type="match status" value="1"/>
</dbReference>
<keyword evidence="5" id="KW-0406">Ion transport</keyword>
<keyword evidence="4 9" id="KW-1133">Transmembrane helix</keyword>
<evidence type="ECO:0000256" key="2">
    <source>
        <dbReference type="ARBA" id="ARBA00022448"/>
    </source>
</evidence>
<dbReference type="InterPro" id="IPR005821">
    <property type="entry name" value="Ion_trans_dom"/>
</dbReference>
<feature type="transmembrane region" description="Helical" evidence="9">
    <location>
        <begin position="364"/>
        <end position="391"/>
    </location>
</feature>
<keyword evidence="2" id="KW-0813">Transport</keyword>
<protein>
    <recommendedName>
        <fullName evidence="10">Cyclic nucleotide-binding domain-containing protein</fullName>
    </recommendedName>
</protein>
<feature type="transmembrane region" description="Helical" evidence="9">
    <location>
        <begin position="192"/>
        <end position="211"/>
    </location>
</feature>
<feature type="domain" description="Cyclic nucleotide-binding" evidence="10">
    <location>
        <begin position="516"/>
        <end position="600"/>
    </location>
</feature>
<dbReference type="PROSITE" id="PS00889">
    <property type="entry name" value="CNMP_BINDING_2"/>
    <property type="match status" value="1"/>
</dbReference>
<dbReference type="InterPro" id="IPR018488">
    <property type="entry name" value="cNMP-bd_CS"/>
</dbReference>
<evidence type="ECO:0000256" key="6">
    <source>
        <dbReference type="ARBA" id="ARBA00023136"/>
    </source>
</evidence>
<feature type="domain" description="Cyclic nucleotide-binding" evidence="10">
    <location>
        <begin position="617"/>
        <end position="718"/>
    </location>
</feature>
<dbReference type="SUPFAM" id="SSF81324">
    <property type="entry name" value="Voltage-gated potassium channels"/>
    <property type="match status" value="1"/>
</dbReference>
<dbReference type="GO" id="GO:0003254">
    <property type="term" value="P:regulation of membrane depolarization"/>
    <property type="evidence" value="ECO:0007669"/>
    <property type="project" value="TreeGrafter"/>
</dbReference>
<dbReference type="GO" id="GO:0098855">
    <property type="term" value="C:HCN channel complex"/>
    <property type="evidence" value="ECO:0007669"/>
    <property type="project" value="TreeGrafter"/>
</dbReference>
<dbReference type="InterPro" id="IPR051413">
    <property type="entry name" value="K/Na_HCN_channel"/>
</dbReference>
<evidence type="ECO:0000256" key="3">
    <source>
        <dbReference type="ARBA" id="ARBA00022692"/>
    </source>
</evidence>
<sequence>MEAVLKRELEIGQKEDAKTKTGGSGNTDLKNQSSNNLERFPPEHQDTIMKQLGNHSGIYNYKSNKKIEGEAEPKPKPENKMSAYTTTFPEHLLKYTLHYQAQNGDGNSSESDYESLHESPSKEKKNGITEELDEDLEFEETPKQYKYIMRESGQVRFYWDLIVISLAVYTSIMTPFFIAFDPSWRENLFFTFFDWIVNIIFMLDIGVNFRTTFINTKRGFEVYDPKMIAKKYVLGGKFWIDLISSIPFDNIEVEALSFLAVLGMLKLIRTARISKIIQHLKVKQITKTYLKTVQLLFNILLYIHLQACIWWIIVKVEKSWVPNMDFIFYSTQIYKEGIWHQYWSSIYHSVMLFGINEMAARTTLVLIASSFIMLLSAMVNANLIGQVAVLVSDMSKKSVKFQQQQDTCNTAMANMKIPQITRKKVREYLLNTQSTQDQQEELNDFLKNISPSLRMKVSVHIFSDILRNNKVFSFIIEKYQDSEYIVRKLETILTVPEDEIVTQNKRLTGNEKDVQIYFIAKGEFQVYCQTQVHTMPSKVRTLQSGDHFGEISMLYGCKRTATVTSIKYGTLGYMTKASYKDAVYKYQEISEELNKCIYEYDDLLKIFKEWYIKQVPYFQNLCTETIHKILFSFNDETFEKGHVLISEEDMTDKLILVQYGVIDIEVVVDEQVFVIERMTKGCVLNYRNFLYKDTFKLVARCKSITQVMYLDDQTWMKLRNKYDDIESEFKKFTAIEENSEENISKILLDYILPLPEGDPRDPNMVLNRQKLTNKLKNCALKTLLQNKKNRPPKLKDILKNAIEKMRTQQQDKKDKEEMENESSESELDPEEYQTNFFNKSADDISYFVEYTSDIVNDFEQKLIKKIPKTITS</sequence>
<dbReference type="Gene3D" id="1.10.287.630">
    <property type="entry name" value="Helix hairpin bin"/>
    <property type="match status" value="1"/>
</dbReference>
<evidence type="ECO:0000259" key="10">
    <source>
        <dbReference type="PROSITE" id="PS50042"/>
    </source>
</evidence>
<dbReference type="Gene3D" id="2.60.120.10">
    <property type="entry name" value="Jelly Rolls"/>
    <property type="match status" value="2"/>
</dbReference>
<keyword evidence="7" id="KW-0407">Ion channel</keyword>
<dbReference type="InterPro" id="IPR018490">
    <property type="entry name" value="cNMP-bd_dom_sf"/>
</dbReference>
<evidence type="ECO:0000256" key="8">
    <source>
        <dbReference type="SAM" id="MobiDB-lite"/>
    </source>
</evidence>
<feature type="compositionally biased region" description="Basic and acidic residues" evidence="8">
    <location>
        <begin position="114"/>
        <end position="128"/>
    </location>
</feature>
<dbReference type="InterPro" id="IPR000595">
    <property type="entry name" value="cNMP-bd_dom"/>
</dbReference>
<evidence type="ECO:0000256" key="7">
    <source>
        <dbReference type="ARBA" id="ARBA00023303"/>
    </source>
</evidence>
<dbReference type="GO" id="GO:0035725">
    <property type="term" value="P:sodium ion transmembrane transport"/>
    <property type="evidence" value="ECO:0007669"/>
    <property type="project" value="TreeGrafter"/>
</dbReference>
<dbReference type="Proteomes" id="UP001295684">
    <property type="component" value="Unassembled WGS sequence"/>
</dbReference>
<keyword evidence="6 9" id="KW-0472">Membrane</keyword>
<name>A0AAD1XNW0_EUPCR</name>
<feature type="compositionally biased region" description="Acidic residues" evidence="8">
    <location>
        <begin position="817"/>
        <end position="831"/>
    </location>
</feature>
<feature type="transmembrane region" description="Helical" evidence="9">
    <location>
        <begin position="157"/>
        <end position="180"/>
    </location>
</feature>
<feature type="compositionally biased region" description="Polar residues" evidence="8">
    <location>
        <begin position="26"/>
        <end position="37"/>
    </location>
</feature>
<dbReference type="Pfam" id="PF00520">
    <property type="entry name" value="Ion_trans"/>
    <property type="match status" value="1"/>
</dbReference>
<dbReference type="CDD" id="cd00038">
    <property type="entry name" value="CAP_ED"/>
    <property type="match status" value="1"/>
</dbReference>
<feature type="transmembrane region" description="Helical" evidence="9">
    <location>
        <begin position="295"/>
        <end position="314"/>
    </location>
</feature>
<dbReference type="GO" id="GO:0005249">
    <property type="term" value="F:voltage-gated potassium channel activity"/>
    <property type="evidence" value="ECO:0007669"/>
    <property type="project" value="InterPro"/>
</dbReference>
<evidence type="ECO:0000256" key="1">
    <source>
        <dbReference type="ARBA" id="ARBA00004141"/>
    </source>
</evidence>
<dbReference type="EMBL" id="CAMPGE010017711">
    <property type="protein sequence ID" value="CAI2376170.1"/>
    <property type="molecule type" value="Genomic_DNA"/>
</dbReference>
<dbReference type="Gene3D" id="1.10.287.70">
    <property type="match status" value="1"/>
</dbReference>
<feature type="compositionally biased region" description="Basic and acidic residues" evidence="8">
    <location>
        <begin position="805"/>
        <end position="816"/>
    </location>
</feature>
<dbReference type="PANTHER" id="PTHR45689:SF5">
    <property type="entry name" value="I[[H]] CHANNEL, ISOFORM E"/>
    <property type="match status" value="1"/>
</dbReference>
<proteinExistence type="predicted"/>
<dbReference type="InterPro" id="IPR003938">
    <property type="entry name" value="K_chnl_volt-dep_EAG/ELK/ERG"/>
</dbReference>
<dbReference type="PROSITE" id="PS50042">
    <property type="entry name" value="CNMP_BINDING_3"/>
    <property type="match status" value="2"/>
</dbReference>
<feature type="region of interest" description="Disordered" evidence="8">
    <location>
        <begin position="1"/>
        <end position="55"/>
    </location>
</feature>
<feature type="region of interest" description="Disordered" evidence="8">
    <location>
        <begin position="805"/>
        <end position="834"/>
    </location>
</feature>
<evidence type="ECO:0000313" key="11">
    <source>
        <dbReference type="EMBL" id="CAI2376170.1"/>
    </source>
</evidence>
<keyword evidence="3 9" id="KW-0812">Transmembrane</keyword>
<feature type="compositionally biased region" description="Polar residues" evidence="8">
    <location>
        <begin position="101"/>
        <end position="110"/>
    </location>
</feature>
<reference evidence="11" key="1">
    <citation type="submission" date="2023-07" db="EMBL/GenBank/DDBJ databases">
        <authorList>
            <consortium name="AG Swart"/>
            <person name="Singh M."/>
            <person name="Singh A."/>
            <person name="Seah K."/>
            <person name="Emmerich C."/>
        </authorList>
    </citation>
    <scope>NUCLEOTIDE SEQUENCE</scope>
    <source>
        <strain evidence="11">DP1</strain>
    </source>
</reference>
<dbReference type="PANTHER" id="PTHR45689">
    <property type="entry name" value="I[[H]] CHANNEL, ISOFORM E"/>
    <property type="match status" value="1"/>
</dbReference>
<dbReference type="SUPFAM" id="SSF51206">
    <property type="entry name" value="cAMP-binding domain-like"/>
    <property type="match status" value="2"/>
</dbReference>
<evidence type="ECO:0000313" key="12">
    <source>
        <dbReference type="Proteomes" id="UP001295684"/>
    </source>
</evidence>
<evidence type="ECO:0000256" key="4">
    <source>
        <dbReference type="ARBA" id="ARBA00022989"/>
    </source>
</evidence>
<keyword evidence="12" id="KW-1185">Reference proteome</keyword>
<feature type="region of interest" description="Disordered" evidence="8">
    <location>
        <begin position="101"/>
        <end position="133"/>
    </location>
</feature>
<feature type="compositionally biased region" description="Basic and acidic residues" evidence="8">
    <location>
        <begin position="1"/>
        <end position="19"/>
    </location>
</feature>
<evidence type="ECO:0000256" key="9">
    <source>
        <dbReference type="SAM" id="Phobius"/>
    </source>
</evidence>
<dbReference type="InterPro" id="IPR014710">
    <property type="entry name" value="RmlC-like_jellyroll"/>
</dbReference>
<gene>
    <name evidence="11" type="ORF">ECRASSUSDP1_LOCUS17539</name>
</gene>
<comment type="subcellular location">
    <subcellularLocation>
        <location evidence="1">Membrane</location>
        <topology evidence="1">Multi-pass membrane protein</topology>
    </subcellularLocation>
</comment>
<comment type="caution">
    <text evidence="11">The sequence shown here is derived from an EMBL/GenBank/DDBJ whole genome shotgun (WGS) entry which is preliminary data.</text>
</comment>
<organism evidence="11 12">
    <name type="scientific">Euplotes crassus</name>
    <dbReference type="NCBI Taxonomy" id="5936"/>
    <lineage>
        <taxon>Eukaryota</taxon>
        <taxon>Sar</taxon>
        <taxon>Alveolata</taxon>
        <taxon>Ciliophora</taxon>
        <taxon>Intramacronucleata</taxon>
        <taxon>Spirotrichea</taxon>
        <taxon>Hypotrichia</taxon>
        <taxon>Euplotida</taxon>
        <taxon>Euplotidae</taxon>
        <taxon>Moneuplotes</taxon>
    </lineage>
</organism>